<dbReference type="Pfam" id="PF02353">
    <property type="entry name" value="CMAS"/>
    <property type="match status" value="1"/>
</dbReference>
<evidence type="ECO:0000256" key="1">
    <source>
        <dbReference type="ARBA" id="ARBA00010815"/>
    </source>
</evidence>
<evidence type="ECO:0000313" key="8">
    <source>
        <dbReference type="Proteomes" id="UP000265366"/>
    </source>
</evidence>
<proteinExistence type="inferred from homology"/>
<accession>A0A3A1P9Z4</accession>
<dbReference type="EMBL" id="QXFM01000061">
    <property type="protein sequence ID" value="RIV89528.1"/>
    <property type="molecule type" value="Genomic_DNA"/>
</dbReference>
<evidence type="ECO:0000256" key="3">
    <source>
        <dbReference type="ARBA" id="ARBA00022679"/>
    </source>
</evidence>
<dbReference type="CDD" id="cd02440">
    <property type="entry name" value="AdoMet_MTases"/>
    <property type="match status" value="1"/>
</dbReference>
<dbReference type="PANTHER" id="PTHR43667:SF2">
    <property type="entry name" value="FATTY ACID C-METHYL TRANSFERASE"/>
    <property type="match status" value="1"/>
</dbReference>
<sequence>MGVSEARGTALLGAGAQFGARPGLFARLFAPGFARIIDRIDERLTSGAIHAVLPDGTRRTLGGHAPGFECEVHLKDWRALVRLATGGSVGWYQAWEAGEWDSPDPVPLFALFMANAASLGDTARAKGPWRLAARLLHALKRNTRAQAEKNIHAHYDLGNDFYGAWLDPSMTYSSAYRVGDDGLEAAQRRKWERLAERLGSPTSVLEVGCGWGSLAAYLARSVPHVEAISISDQQLAHARAQWPAVAFHKQDYRDVTGQFDGVVSVEMVEALGREYWPTFLDCIARVLRPGGRAAIQYIAIRDDIFDAYAASADFIQAYVFPGGMLLRTSEFRRLAEQRGLAWEDQEDFGLDYAETLKAWRKSFDSAVAEQRLPAGFDERFIRLWRYYLMYCEGGFRGGGIEVSQVTLVKR</sequence>
<dbReference type="InterPro" id="IPR003333">
    <property type="entry name" value="CMAS"/>
</dbReference>
<gene>
    <name evidence="7" type="ORF">D2V17_06085</name>
</gene>
<name>A0A3A1P9Z4_9SPHN</name>
<dbReference type="GO" id="GO:0008610">
    <property type="term" value="P:lipid biosynthetic process"/>
    <property type="evidence" value="ECO:0007669"/>
    <property type="project" value="InterPro"/>
</dbReference>
<comment type="similarity">
    <text evidence="1">Belongs to the CFA/CMAS family.</text>
</comment>
<dbReference type="OrthoDB" id="9782855at2"/>
<keyword evidence="5" id="KW-0443">Lipid metabolism</keyword>
<keyword evidence="8" id="KW-1185">Reference proteome</keyword>
<dbReference type="InterPro" id="IPR029063">
    <property type="entry name" value="SAM-dependent_MTases_sf"/>
</dbReference>
<dbReference type="AlphaFoldDB" id="A0A3A1P9Z4"/>
<dbReference type="GO" id="GO:0032259">
    <property type="term" value="P:methylation"/>
    <property type="evidence" value="ECO:0007669"/>
    <property type="project" value="UniProtKB-KW"/>
</dbReference>
<evidence type="ECO:0000313" key="7">
    <source>
        <dbReference type="EMBL" id="RIV89528.1"/>
    </source>
</evidence>
<organism evidence="7 8">
    <name type="scientific">Aurantiacibacter xanthus</name>
    <dbReference type="NCBI Taxonomy" id="1784712"/>
    <lineage>
        <taxon>Bacteria</taxon>
        <taxon>Pseudomonadati</taxon>
        <taxon>Pseudomonadota</taxon>
        <taxon>Alphaproteobacteria</taxon>
        <taxon>Sphingomonadales</taxon>
        <taxon>Erythrobacteraceae</taxon>
        <taxon>Aurantiacibacter</taxon>
    </lineage>
</organism>
<evidence type="ECO:0000256" key="4">
    <source>
        <dbReference type="ARBA" id="ARBA00022691"/>
    </source>
</evidence>
<dbReference type="GO" id="GO:0008168">
    <property type="term" value="F:methyltransferase activity"/>
    <property type="evidence" value="ECO:0007669"/>
    <property type="project" value="UniProtKB-KW"/>
</dbReference>
<dbReference type="InterPro" id="IPR050723">
    <property type="entry name" value="CFA/CMAS"/>
</dbReference>
<evidence type="ECO:0000256" key="6">
    <source>
        <dbReference type="PIRSR" id="PIRSR003085-1"/>
    </source>
</evidence>
<keyword evidence="2 7" id="KW-0489">Methyltransferase</keyword>
<dbReference type="PANTHER" id="PTHR43667">
    <property type="entry name" value="CYCLOPROPANE-FATTY-ACYL-PHOSPHOLIPID SYNTHASE"/>
    <property type="match status" value="1"/>
</dbReference>
<reference evidence="7 8" key="1">
    <citation type="submission" date="2018-08" db="EMBL/GenBank/DDBJ databases">
        <title>Erythrobacter zhengii sp.nov., a bacterium isolated from deep-sea sediment.</title>
        <authorList>
            <person name="Fang C."/>
            <person name="Wu Y.-H."/>
            <person name="Sun C."/>
            <person name="Wang H."/>
            <person name="Cheng H."/>
            <person name="Meng F.-X."/>
            <person name="Wang C.-S."/>
            <person name="Xu X.-W."/>
        </authorList>
    </citation>
    <scope>NUCLEOTIDE SEQUENCE [LARGE SCALE GENOMIC DNA]</scope>
    <source>
        <strain evidence="7 8">CCTCC AB 2015396</strain>
    </source>
</reference>
<feature type="active site" evidence="6">
    <location>
        <position position="391"/>
    </location>
</feature>
<evidence type="ECO:0000256" key="5">
    <source>
        <dbReference type="ARBA" id="ARBA00023098"/>
    </source>
</evidence>
<protein>
    <submittedName>
        <fullName evidence="7">Class I SAM-dependent methyltransferase</fullName>
    </submittedName>
</protein>
<dbReference type="RefSeq" id="WP_119592211.1">
    <property type="nucleotide sequence ID" value="NZ_QXFM01000061.1"/>
</dbReference>
<dbReference type="PIRSF" id="PIRSF003085">
    <property type="entry name" value="CMAS"/>
    <property type="match status" value="1"/>
</dbReference>
<dbReference type="Proteomes" id="UP000265366">
    <property type="component" value="Unassembled WGS sequence"/>
</dbReference>
<dbReference type="Gene3D" id="3.40.50.150">
    <property type="entry name" value="Vaccinia Virus protein VP39"/>
    <property type="match status" value="1"/>
</dbReference>
<dbReference type="SUPFAM" id="SSF53335">
    <property type="entry name" value="S-adenosyl-L-methionine-dependent methyltransferases"/>
    <property type="match status" value="1"/>
</dbReference>
<keyword evidence="3 7" id="KW-0808">Transferase</keyword>
<evidence type="ECO:0000256" key="2">
    <source>
        <dbReference type="ARBA" id="ARBA00022603"/>
    </source>
</evidence>
<keyword evidence="4" id="KW-0949">S-adenosyl-L-methionine</keyword>
<comment type="caution">
    <text evidence="7">The sequence shown here is derived from an EMBL/GenBank/DDBJ whole genome shotgun (WGS) entry which is preliminary data.</text>
</comment>